<dbReference type="EMBL" id="LQYG01000031">
    <property type="protein sequence ID" value="KYC64241.1"/>
    <property type="molecule type" value="Genomic_DNA"/>
</dbReference>
<dbReference type="AlphaFoldDB" id="A0A150K4J2"/>
<evidence type="ECO:0000313" key="1">
    <source>
        <dbReference type="EMBL" id="KYC64241.1"/>
    </source>
</evidence>
<reference evidence="1 2" key="1">
    <citation type="submission" date="2016-01" db="EMBL/GenBank/DDBJ databases">
        <title>Genome Sequences of Twelve Sporeforming Bacillus Species Isolated from Foods.</title>
        <authorList>
            <person name="Berendsen E.M."/>
            <person name="Wells-Bennik M.H."/>
            <person name="Krawcyk A.O."/>
            <person name="De Jong A."/>
            <person name="Holsappel S."/>
            <person name="Eijlander R.T."/>
            <person name="Kuipers O.P."/>
        </authorList>
    </citation>
    <scope>NUCLEOTIDE SEQUENCE [LARGE SCALE GENOMIC DNA]</scope>
    <source>
        <strain evidence="1 2">B4098</strain>
    </source>
</reference>
<proteinExistence type="predicted"/>
<sequence>MAVLRGFLFWLLEKKKEIVKKKQIIFSSSLKFRSIFSKT</sequence>
<accession>A0A150K4J2</accession>
<gene>
    <name evidence="1" type="ORF">B4098_3421</name>
</gene>
<comment type="caution">
    <text evidence="1">The sequence shown here is derived from an EMBL/GenBank/DDBJ whole genome shotgun (WGS) entry which is preliminary data.</text>
</comment>
<organism evidence="1 2">
    <name type="scientific">Heyndrickxia coagulans</name>
    <name type="common">Weizmannia coagulans</name>
    <dbReference type="NCBI Taxonomy" id="1398"/>
    <lineage>
        <taxon>Bacteria</taxon>
        <taxon>Bacillati</taxon>
        <taxon>Bacillota</taxon>
        <taxon>Bacilli</taxon>
        <taxon>Bacillales</taxon>
        <taxon>Bacillaceae</taxon>
        <taxon>Heyndrickxia</taxon>
    </lineage>
</organism>
<evidence type="ECO:0000313" key="2">
    <source>
        <dbReference type="Proteomes" id="UP000075288"/>
    </source>
</evidence>
<protein>
    <submittedName>
        <fullName evidence="1">Uncharacterized protein</fullName>
    </submittedName>
</protein>
<name>A0A150K4J2_HEYCO</name>
<dbReference type="Proteomes" id="UP000075288">
    <property type="component" value="Unassembled WGS sequence"/>
</dbReference>